<keyword evidence="3" id="KW-1185">Reference proteome</keyword>
<gene>
    <name evidence="2" type="ORF">AVEN_9951_1</name>
</gene>
<feature type="region of interest" description="Disordered" evidence="1">
    <location>
        <begin position="1"/>
        <end position="26"/>
    </location>
</feature>
<evidence type="ECO:0000313" key="3">
    <source>
        <dbReference type="Proteomes" id="UP000499080"/>
    </source>
</evidence>
<accession>A0A4Y2S804</accession>
<proteinExistence type="predicted"/>
<organism evidence="2 3">
    <name type="scientific">Araneus ventricosus</name>
    <name type="common">Orbweaver spider</name>
    <name type="synonym">Epeira ventricosa</name>
    <dbReference type="NCBI Taxonomy" id="182803"/>
    <lineage>
        <taxon>Eukaryota</taxon>
        <taxon>Metazoa</taxon>
        <taxon>Ecdysozoa</taxon>
        <taxon>Arthropoda</taxon>
        <taxon>Chelicerata</taxon>
        <taxon>Arachnida</taxon>
        <taxon>Araneae</taxon>
        <taxon>Araneomorphae</taxon>
        <taxon>Entelegynae</taxon>
        <taxon>Araneoidea</taxon>
        <taxon>Araneidae</taxon>
        <taxon>Araneus</taxon>
    </lineage>
</organism>
<protein>
    <submittedName>
        <fullName evidence="2">Uncharacterized protein</fullName>
    </submittedName>
</protein>
<evidence type="ECO:0000313" key="2">
    <source>
        <dbReference type="EMBL" id="GBN84332.1"/>
    </source>
</evidence>
<reference evidence="2 3" key="1">
    <citation type="journal article" date="2019" name="Sci. Rep.">
        <title>Orb-weaving spider Araneus ventricosus genome elucidates the spidroin gene catalogue.</title>
        <authorList>
            <person name="Kono N."/>
            <person name="Nakamura H."/>
            <person name="Ohtoshi R."/>
            <person name="Moran D.A.P."/>
            <person name="Shinohara A."/>
            <person name="Yoshida Y."/>
            <person name="Fujiwara M."/>
            <person name="Mori M."/>
            <person name="Tomita M."/>
            <person name="Arakawa K."/>
        </authorList>
    </citation>
    <scope>NUCLEOTIDE SEQUENCE [LARGE SCALE GENOMIC DNA]</scope>
</reference>
<dbReference type="EMBL" id="BGPR01020319">
    <property type="protein sequence ID" value="GBN84332.1"/>
    <property type="molecule type" value="Genomic_DNA"/>
</dbReference>
<name>A0A4Y2S804_ARAVE</name>
<evidence type="ECO:0000256" key="1">
    <source>
        <dbReference type="SAM" id="MobiDB-lite"/>
    </source>
</evidence>
<comment type="caution">
    <text evidence="2">The sequence shown here is derived from an EMBL/GenBank/DDBJ whole genome shotgun (WGS) entry which is preliminary data.</text>
</comment>
<dbReference type="Proteomes" id="UP000499080">
    <property type="component" value="Unassembled WGS sequence"/>
</dbReference>
<dbReference type="AlphaFoldDB" id="A0A4Y2S804"/>
<sequence>MDCSCVSGPWLGNPLARHQPPESLSSVQSGLSVKSKACVAAAPGPETCVFCGKVSGPFLSVEGTHSTGRLYRDLLRTRFTYSGDPST</sequence>